<keyword evidence="3" id="KW-1185">Reference proteome</keyword>
<reference evidence="2 3" key="1">
    <citation type="submission" date="2024-02" db="EMBL/GenBank/DDBJ databases">
        <title>High-quality chromosome-scale genome assembly of Pensacola bahiagrass (Paspalum notatum Flugge var. saurae).</title>
        <authorList>
            <person name="Vega J.M."/>
            <person name="Podio M."/>
            <person name="Orjuela J."/>
            <person name="Siena L.A."/>
            <person name="Pessino S.C."/>
            <person name="Combes M.C."/>
            <person name="Mariac C."/>
            <person name="Albertini E."/>
            <person name="Pupilli F."/>
            <person name="Ortiz J.P.A."/>
            <person name="Leblanc O."/>
        </authorList>
    </citation>
    <scope>NUCLEOTIDE SEQUENCE [LARGE SCALE GENOMIC DNA]</scope>
    <source>
        <strain evidence="2">R1</strain>
        <tissue evidence="2">Leaf</tissue>
    </source>
</reference>
<evidence type="ECO:0000256" key="1">
    <source>
        <dbReference type="SAM" id="MobiDB-lite"/>
    </source>
</evidence>
<feature type="compositionally biased region" description="Low complexity" evidence="1">
    <location>
        <begin position="1"/>
        <end position="28"/>
    </location>
</feature>
<feature type="non-terminal residue" evidence="2">
    <location>
        <position position="1"/>
    </location>
</feature>
<proteinExistence type="predicted"/>
<evidence type="ECO:0000313" key="2">
    <source>
        <dbReference type="EMBL" id="WVZ53370.1"/>
    </source>
</evidence>
<organism evidence="2 3">
    <name type="scientific">Paspalum notatum var. saurae</name>
    <dbReference type="NCBI Taxonomy" id="547442"/>
    <lineage>
        <taxon>Eukaryota</taxon>
        <taxon>Viridiplantae</taxon>
        <taxon>Streptophyta</taxon>
        <taxon>Embryophyta</taxon>
        <taxon>Tracheophyta</taxon>
        <taxon>Spermatophyta</taxon>
        <taxon>Magnoliopsida</taxon>
        <taxon>Liliopsida</taxon>
        <taxon>Poales</taxon>
        <taxon>Poaceae</taxon>
        <taxon>PACMAD clade</taxon>
        <taxon>Panicoideae</taxon>
        <taxon>Andropogonodae</taxon>
        <taxon>Paspaleae</taxon>
        <taxon>Paspalinae</taxon>
        <taxon>Paspalum</taxon>
    </lineage>
</organism>
<feature type="region of interest" description="Disordered" evidence="1">
    <location>
        <begin position="1"/>
        <end position="34"/>
    </location>
</feature>
<accession>A0AAQ3SKP9</accession>
<evidence type="ECO:0000313" key="3">
    <source>
        <dbReference type="Proteomes" id="UP001341281"/>
    </source>
</evidence>
<dbReference type="AlphaFoldDB" id="A0AAQ3SKP9"/>
<dbReference type="EMBL" id="CP144745">
    <property type="protein sequence ID" value="WVZ53370.1"/>
    <property type="molecule type" value="Genomic_DNA"/>
</dbReference>
<gene>
    <name evidence="2" type="ORF">U9M48_004322</name>
</gene>
<sequence>PAFRPTRTVTPPATPASAAATAQPTRIAFPPSTGRRPYPLRLHPRFGAAFPNADVAPLACARRPSPPPAEVAAAVFAVLLRVPPSPRLHRISAFHDFEYTEGHTARYRMRRRVFNKIEQRLLAHNADDWKQGIDATGMPGHTT</sequence>
<protein>
    <submittedName>
        <fullName evidence="2">Uncharacterized protein</fullName>
    </submittedName>
</protein>
<name>A0AAQ3SKP9_PASNO</name>
<dbReference type="Proteomes" id="UP001341281">
    <property type="component" value="Chromosome 01"/>
</dbReference>